<name>A0A1W6N123_9HYPH</name>
<gene>
    <name evidence="2" type="ORF">B1812_09810</name>
</gene>
<dbReference type="GO" id="GO:0016491">
    <property type="term" value="F:oxidoreductase activity"/>
    <property type="evidence" value="ECO:0007669"/>
    <property type="project" value="InterPro"/>
</dbReference>
<evidence type="ECO:0000259" key="1">
    <source>
        <dbReference type="Pfam" id="PF00248"/>
    </source>
</evidence>
<dbReference type="EMBL" id="CP019948">
    <property type="protein sequence ID" value="ARN83535.1"/>
    <property type="molecule type" value="Genomic_DNA"/>
</dbReference>
<proteinExistence type="predicted"/>
<protein>
    <submittedName>
        <fullName evidence="2">Aldo/keto reductase</fullName>
    </submittedName>
</protein>
<sequence length="282" mass="31894">MSAYGVRMPRIIYGTAWKKERSAALVELALRSGFRGVDTACQPRHYNEAGVGEGLAAAIGAALPRADVYLQTKFTPVRGQDPDNIPYDPDAALSQQVEQSFRASLRNLRTDYLDGLILHSPYAEDRDTLAVWRAMEDLHRDGGVRQLGVSNCYELSRLERLYGEARIKPAVIQNRFYAETGYDRDIRAFCRKRGILYQSFWTLTANPKILAAPRLAKLAARYGRSPAQLLFRYLTQQDIVCLTGTSSAEHMLEDLAIFDFRLSPEECKTLDDLLRRSARRGR</sequence>
<keyword evidence="3" id="KW-1185">Reference proteome</keyword>
<dbReference type="CDD" id="cd19071">
    <property type="entry name" value="AKR_AKR1-5-like"/>
    <property type="match status" value="1"/>
</dbReference>
<evidence type="ECO:0000313" key="3">
    <source>
        <dbReference type="Proteomes" id="UP000193978"/>
    </source>
</evidence>
<dbReference type="Proteomes" id="UP000193978">
    <property type="component" value="Chromosome"/>
</dbReference>
<evidence type="ECO:0000313" key="2">
    <source>
        <dbReference type="EMBL" id="ARN83535.1"/>
    </source>
</evidence>
<organism evidence="2 3">
    <name type="scientific">Methylocystis bryophila</name>
    <dbReference type="NCBI Taxonomy" id="655015"/>
    <lineage>
        <taxon>Bacteria</taxon>
        <taxon>Pseudomonadati</taxon>
        <taxon>Pseudomonadota</taxon>
        <taxon>Alphaproteobacteria</taxon>
        <taxon>Hyphomicrobiales</taxon>
        <taxon>Methylocystaceae</taxon>
        <taxon>Methylocystis</taxon>
    </lineage>
</organism>
<dbReference type="InterPro" id="IPR023210">
    <property type="entry name" value="NADP_OxRdtase_dom"/>
</dbReference>
<dbReference type="Pfam" id="PF00248">
    <property type="entry name" value="Aldo_ket_red"/>
    <property type="match status" value="1"/>
</dbReference>
<accession>A0A1W6N123</accession>
<dbReference type="STRING" id="655015.B1812_09810"/>
<dbReference type="PANTHER" id="PTHR43827">
    <property type="entry name" value="2,5-DIKETO-D-GLUCONIC ACID REDUCTASE"/>
    <property type="match status" value="1"/>
</dbReference>
<dbReference type="PRINTS" id="PR00069">
    <property type="entry name" value="ALDKETRDTASE"/>
</dbReference>
<dbReference type="InterPro" id="IPR020471">
    <property type="entry name" value="AKR"/>
</dbReference>
<dbReference type="PANTHER" id="PTHR43827:SF8">
    <property type="entry name" value="ALDO_KETO REDUCTASE FAMILY PROTEIN"/>
    <property type="match status" value="1"/>
</dbReference>
<dbReference type="AlphaFoldDB" id="A0A1W6N123"/>
<dbReference type="InterPro" id="IPR036812">
    <property type="entry name" value="NAD(P)_OxRdtase_dom_sf"/>
</dbReference>
<reference evidence="2 3" key="1">
    <citation type="submission" date="2017-02" db="EMBL/GenBank/DDBJ databases">
        <authorList>
            <person name="Peterson S.W."/>
        </authorList>
    </citation>
    <scope>NUCLEOTIDE SEQUENCE [LARGE SCALE GENOMIC DNA]</scope>
    <source>
        <strain evidence="2 3">S285</strain>
    </source>
</reference>
<feature type="domain" description="NADP-dependent oxidoreductase" evidence="1">
    <location>
        <begin position="17"/>
        <end position="274"/>
    </location>
</feature>
<dbReference type="SUPFAM" id="SSF51430">
    <property type="entry name" value="NAD(P)-linked oxidoreductase"/>
    <property type="match status" value="1"/>
</dbReference>
<dbReference type="KEGG" id="mbry:B1812_09810"/>
<dbReference type="Gene3D" id="3.20.20.100">
    <property type="entry name" value="NADP-dependent oxidoreductase domain"/>
    <property type="match status" value="1"/>
</dbReference>
<dbReference type="OrthoDB" id="9804790at2"/>